<keyword evidence="3" id="KW-0804">Transcription</keyword>
<dbReference type="GO" id="GO:0006355">
    <property type="term" value="P:regulation of DNA-templated transcription"/>
    <property type="evidence" value="ECO:0007669"/>
    <property type="project" value="InterPro"/>
</dbReference>
<reference evidence="5 6" key="1">
    <citation type="submission" date="2019-06" db="EMBL/GenBank/DDBJ databases">
        <title>Echinicola alkalisoli sp. nov. isolated from saline soil.</title>
        <authorList>
            <person name="Sun J.-Q."/>
            <person name="Xu L."/>
        </authorList>
    </citation>
    <scope>NUCLEOTIDE SEQUENCE [LARGE SCALE GENOMIC DNA]</scope>
    <source>
        <strain evidence="5 6">LN3S3</strain>
    </source>
</reference>
<dbReference type="PROSITE" id="PS00622">
    <property type="entry name" value="HTH_LUXR_1"/>
    <property type="match status" value="1"/>
</dbReference>
<evidence type="ECO:0000259" key="4">
    <source>
        <dbReference type="PROSITE" id="PS50043"/>
    </source>
</evidence>
<dbReference type="Gene3D" id="1.10.10.10">
    <property type="entry name" value="Winged helix-like DNA-binding domain superfamily/Winged helix DNA-binding domain"/>
    <property type="match status" value="1"/>
</dbReference>
<dbReference type="AlphaFoldDB" id="A0A514CFP1"/>
<dbReference type="Pfam" id="PF00196">
    <property type="entry name" value="GerE"/>
    <property type="match status" value="1"/>
</dbReference>
<sequence length="274" mass="32058">MHFDSVIKAMERGISNLIDLWKEGYSEHIKRYQPYQAMQQIRHIASLFSPGDFFYFILNMHNLELEYVHPTVKNFMNVDPVHVTIRELLKCVEPQDLESVKRKEMVLQDFLEKFKDPYELPFYKILYMYRMKDRYGRYRTMLLQVNVLSVSDTGTIEHILSVHTDISYLGVTKSDHISFISLNGQKSYYNVNCEKGGFDEALFDIPFVGFGSDLTKREQEIIFYFSKGLGAKEIGEALNISEYTVRTHRKNILKKTKQTNMAQLVSLCVMEGLI</sequence>
<dbReference type="SUPFAM" id="SSF46894">
    <property type="entry name" value="C-terminal effector domain of the bipartite response regulators"/>
    <property type="match status" value="1"/>
</dbReference>
<keyword evidence="1" id="KW-0805">Transcription regulation</keyword>
<dbReference type="SMART" id="SM00086">
    <property type="entry name" value="PAC"/>
    <property type="match status" value="1"/>
</dbReference>
<evidence type="ECO:0000313" key="6">
    <source>
        <dbReference type="Proteomes" id="UP000316614"/>
    </source>
</evidence>
<evidence type="ECO:0000256" key="1">
    <source>
        <dbReference type="ARBA" id="ARBA00023015"/>
    </source>
</evidence>
<evidence type="ECO:0000313" key="5">
    <source>
        <dbReference type="EMBL" id="QDH78645.1"/>
    </source>
</evidence>
<dbReference type="EMBL" id="CP041253">
    <property type="protein sequence ID" value="QDH78645.1"/>
    <property type="molecule type" value="Genomic_DNA"/>
</dbReference>
<dbReference type="GO" id="GO:0003677">
    <property type="term" value="F:DNA binding"/>
    <property type="evidence" value="ECO:0007669"/>
    <property type="project" value="UniProtKB-KW"/>
</dbReference>
<keyword evidence="6" id="KW-1185">Reference proteome</keyword>
<dbReference type="Gene3D" id="3.30.450.20">
    <property type="entry name" value="PAS domain"/>
    <property type="match status" value="1"/>
</dbReference>
<accession>A0A514CFP1</accession>
<gene>
    <name evidence="5" type="ORF">FKX85_06190</name>
</gene>
<evidence type="ECO:0000256" key="2">
    <source>
        <dbReference type="ARBA" id="ARBA00023125"/>
    </source>
</evidence>
<dbReference type="OrthoDB" id="1727128at2"/>
<proteinExistence type="predicted"/>
<organism evidence="5 6">
    <name type="scientific">Echinicola soli</name>
    <dbReference type="NCBI Taxonomy" id="2591634"/>
    <lineage>
        <taxon>Bacteria</taxon>
        <taxon>Pseudomonadati</taxon>
        <taxon>Bacteroidota</taxon>
        <taxon>Cytophagia</taxon>
        <taxon>Cytophagales</taxon>
        <taxon>Cyclobacteriaceae</taxon>
        <taxon>Echinicola</taxon>
    </lineage>
</organism>
<dbReference type="InterPro" id="IPR000792">
    <property type="entry name" value="Tscrpt_reg_LuxR_C"/>
</dbReference>
<feature type="domain" description="HTH luxR-type" evidence="4">
    <location>
        <begin position="206"/>
        <end position="272"/>
    </location>
</feature>
<keyword evidence="2 5" id="KW-0238">DNA-binding</keyword>
<dbReference type="PANTHER" id="PTHR44688:SF16">
    <property type="entry name" value="DNA-BINDING TRANSCRIPTIONAL ACTIVATOR DEVR_DOSR"/>
    <property type="match status" value="1"/>
</dbReference>
<dbReference type="InterPro" id="IPR016032">
    <property type="entry name" value="Sig_transdc_resp-reg_C-effctor"/>
</dbReference>
<protein>
    <submittedName>
        <fullName evidence="5">DNA-binding response regulator</fullName>
    </submittedName>
</protein>
<dbReference type="PANTHER" id="PTHR44688">
    <property type="entry name" value="DNA-BINDING TRANSCRIPTIONAL ACTIVATOR DEVR_DOSR"/>
    <property type="match status" value="1"/>
</dbReference>
<dbReference type="CDD" id="cd06170">
    <property type="entry name" value="LuxR_C_like"/>
    <property type="match status" value="1"/>
</dbReference>
<evidence type="ECO:0000256" key="3">
    <source>
        <dbReference type="ARBA" id="ARBA00023163"/>
    </source>
</evidence>
<dbReference type="Proteomes" id="UP000316614">
    <property type="component" value="Chromosome"/>
</dbReference>
<dbReference type="PRINTS" id="PR00038">
    <property type="entry name" value="HTHLUXR"/>
</dbReference>
<dbReference type="KEGG" id="echi:FKX85_06190"/>
<name>A0A514CFP1_9BACT</name>
<dbReference type="InterPro" id="IPR001610">
    <property type="entry name" value="PAC"/>
</dbReference>
<dbReference type="PROSITE" id="PS50043">
    <property type="entry name" value="HTH_LUXR_2"/>
    <property type="match status" value="1"/>
</dbReference>
<dbReference type="SMART" id="SM00421">
    <property type="entry name" value="HTH_LUXR"/>
    <property type="match status" value="1"/>
</dbReference>
<dbReference type="InterPro" id="IPR036388">
    <property type="entry name" value="WH-like_DNA-bd_sf"/>
</dbReference>